<dbReference type="Proteomes" id="UP000485058">
    <property type="component" value="Unassembled WGS sequence"/>
</dbReference>
<proteinExistence type="predicted"/>
<reference evidence="2 3" key="1">
    <citation type="submission" date="2020-02" db="EMBL/GenBank/DDBJ databases">
        <title>Draft genome sequence of Haematococcus lacustris strain NIES-144.</title>
        <authorList>
            <person name="Morimoto D."/>
            <person name="Nakagawa S."/>
            <person name="Yoshida T."/>
            <person name="Sawayama S."/>
        </authorList>
    </citation>
    <scope>NUCLEOTIDE SEQUENCE [LARGE SCALE GENOMIC DNA]</scope>
    <source>
        <strain evidence="2 3">NIES-144</strain>
    </source>
</reference>
<feature type="domain" description="Protein kinase" evidence="1">
    <location>
        <begin position="1"/>
        <end position="51"/>
    </location>
</feature>
<dbReference type="Gene3D" id="3.30.200.20">
    <property type="entry name" value="Phosphorylase Kinase, domain 1"/>
    <property type="match status" value="1"/>
</dbReference>
<sequence length="51" mass="5882">MVTYIRNERLILDALDHDGVVKLKCTFQDPDSLYMCCELCPGGDLYEQISR</sequence>
<dbReference type="InterPro" id="IPR000719">
    <property type="entry name" value="Prot_kinase_dom"/>
</dbReference>
<dbReference type="InterPro" id="IPR011009">
    <property type="entry name" value="Kinase-like_dom_sf"/>
</dbReference>
<keyword evidence="2" id="KW-0808">Transferase</keyword>
<dbReference type="SUPFAM" id="SSF56112">
    <property type="entry name" value="Protein kinase-like (PK-like)"/>
    <property type="match status" value="1"/>
</dbReference>
<keyword evidence="2" id="KW-0418">Kinase</keyword>
<name>A0A699YU99_HAELA</name>
<keyword evidence="3" id="KW-1185">Reference proteome</keyword>
<evidence type="ECO:0000259" key="1">
    <source>
        <dbReference type="PROSITE" id="PS50011"/>
    </source>
</evidence>
<feature type="non-terminal residue" evidence="2">
    <location>
        <position position="51"/>
    </location>
</feature>
<comment type="caution">
    <text evidence="2">The sequence shown here is derived from an EMBL/GenBank/DDBJ whole genome shotgun (WGS) entry which is preliminary data.</text>
</comment>
<dbReference type="GO" id="GO:0005524">
    <property type="term" value="F:ATP binding"/>
    <property type="evidence" value="ECO:0007669"/>
    <property type="project" value="InterPro"/>
</dbReference>
<accession>A0A699YU99</accession>
<evidence type="ECO:0000313" key="2">
    <source>
        <dbReference type="EMBL" id="GFH09999.1"/>
    </source>
</evidence>
<protein>
    <submittedName>
        <fullName evidence="2">Protein kinase domain-containing protein</fullName>
    </submittedName>
</protein>
<dbReference type="PROSITE" id="PS50011">
    <property type="entry name" value="PROTEIN_KINASE_DOM"/>
    <property type="match status" value="1"/>
</dbReference>
<dbReference type="GO" id="GO:0004672">
    <property type="term" value="F:protein kinase activity"/>
    <property type="evidence" value="ECO:0007669"/>
    <property type="project" value="InterPro"/>
</dbReference>
<organism evidence="2 3">
    <name type="scientific">Haematococcus lacustris</name>
    <name type="common">Green alga</name>
    <name type="synonym">Haematococcus pluvialis</name>
    <dbReference type="NCBI Taxonomy" id="44745"/>
    <lineage>
        <taxon>Eukaryota</taxon>
        <taxon>Viridiplantae</taxon>
        <taxon>Chlorophyta</taxon>
        <taxon>core chlorophytes</taxon>
        <taxon>Chlorophyceae</taxon>
        <taxon>CS clade</taxon>
        <taxon>Chlamydomonadales</taxon>
        <taxon>Haematococcaceae</taxon>
        <taxon>Haematococcus</taxon>
    </lineage>
</organism>
<dbReference type="AlphaFoldDB" id="A0A699YU99"/>
<evidence type="ECO:0000313" key="3">
    <source>
        <dbReference type="Proteomes" id="UP000485058"/>
    </source>
</evidence>
<gene>
    <name evidence="2" type="ORF">HaLaN_05241</name>
</gene>
<dbReference type="EMBL" id="BLLF01000280">
    <property type="protein sequence ID" value="GFH09999.1"/>
    <property type="molecule type" value="Genomic_DNA"/>
</dbReference>